<dbReference type="HOGENOM" id="CLU_202024_0_0_1"/>
<accession>W9X9F4</accession>
<reference evidence="2 3" key="1">
    <citation type="submission" date="2013-03" db="EMBL/GenBank/DDBJ databases">
        <title>The Genome Sequence of Capronia epimyces CBS 606.96.</title>
        <authorList>
            <consortium name="The Broad Institute Genomics Platform"/>
            <person name="Cuomo C."/>
            <person name="de Hoog S."/>
            <person name="Gorbushina A."/>
            <person name="Walker B."/>
            <person name="Young S.K."/>
            <person name="Zeng Q."/>
            <person name="Gargeya S."/>
            <person name="Fitzgerald M."/>
            <person name="Haas B."/>
            <person name="Abouelleil A."/>
            <person name="Allen A.W."/>
            <person name="Alvarado L."/>
            <person name="Arachchi H.M."/>
            <person name="Berlin A.M."/>
            <person name="Chapman S.B."/>
            <person name="Gainer-Dewar J."/>
            <person name="Goldberg J."/>
            <person name="Griggs A."/>
            <person name="Gujja S."/>
            <person name="Hansen M."/>
            <person name="Howarth C."/>
            <person name="Imamovic A."/>
            <person name="Ireland A."/>
            <person name="Larimer J."/>
            <person name="McCowan C."/>
            <person name="Murphy C."/>
            <person name="Pearson M."/>
            <person name="Poon T.W."/>
            <person name="Priest M."/>
            <person name="Roberts A."/>
            <person name="Saif S."/>
            <person name="Shea T."/>
            <person name="Sisk P."/>
            <person name="Sykes S."/>
            <person name="Wortman J."/>
            <person name="Nusbaum C."/>
            <person name="Birren B."/>
        </authorList>
    </citation>
    <scope>NUCLEOTIDE SEQUENCE [LARGE SCALE GENOMIC DNA]</scope>
    <source>
        <strain evidence="2 3">CBS 606.96</strain>
    </source>
</reference>
<sequence length="61" mass="6776">MTDAASIRSTSTMSSLKALLPSTSKNSKSNSEKKEKSRPKAETVEQRAVKWEARGVYMSLR</sequence>
<feature type="compositionally biased region" description="Basic and acidic residues" evidence="1">
    <location>
        <begin position="30"/>
        <end position="46"/>
    </location>
</feature>
<evidence type="ECO:0000313" key="3">
    <source>
        <dbReference type="Proteomes" id="UP000019478"/>
    </source>
</evidence>
<dbReference type="GeneID" id="19174340"/>
<dbReference type="EMBL" id="AMGY01000011">
    <property type="protein sequence ID" value="EXJ77102.1"/>
    <property type="molecule type" value="Genomic_DNA"/>
</dbReference>
<comment type="caution">
    <text evidence="2">The sequence shown here is derived from an EMBL/GenBank/DDBJ whole genome shotgun (WGS) entry which is preliminary data.</text>
</comment>
<evidence type="ECO:0000313" key="2">
    <source>
        <dbReference type="EMBL" id="EXJ77102.1"/>
    </source>
</evidence>
<protein>
    <submittedName>
        <fullName evidence="2">Uncharacterized protein</fullName>
    </submittedName>
</protein>
<evidence type="ECO:0000256" key="1">
    <source>
        <dbReference type="SAM" id="MobiDB-lite"/>
    </source>
</evidence>
<name>W9X9F4_9EURO</name>
<proteinExistence type="predicted"/>
<keyword evidence="3" id="KW-1185">Reference proteome</keyword>
<dbReference type="AlphaFoldDB" id="W9X9F4"/>
<feature type="region of interest" description="Disordered" evidence="1">
    <location>
        <begin position="1"/>
        <end position="46"/>
    </location>
</feature>
<organism evidence="2 3">
    <name type="scientific">Capronia epimyces CBS 606.96</name>
    <dbReference type="NCBI Taxonomy" id="1182542"/>
    <lineage>
        <taxon>Eukaryota</taxon>
        <taxon>Fungi</taxon>
        <taxon>Dikarya</taxon>
        <taxon>Ascomycota</taxon>
        <taxon>Pezizomycotina</taxon>
        <taxon>Eurotiomycetes</taxon>
        <taxon>Chaetothyriomycetidae</taxon>
        <taxon>Chaetothyriales</taxon>
        <taxon>Herpotrichiellaceae</taxon>
        <taxon>Capronia</taxon>
    </lineage>
</organism>
<gene>
    <name evidence="2" type="ORF">A1O3_10260</name>
</gene>
<dbReference type="Proteomes" id="UP000019478">
    <property type="component" value="Unassembled WGS sequence"/>
</dbReference>
<dbReference type="RefSeq" id="XP_007738540.1">
    <property type="nucleotide sequence ID" value="XM_007740350.1"/>
</dbReference>